<evidence type="ECO:0000313" key="3">
    <source>
        <dbReference type="Proteomes" id="UP001344658"/>
    </source>
</evidence>
<dbReference type="NCBIfam" id="NF041121">
    <property type="entry name" value="SAV_2336_NTERM"/>
    <property type="match status" value="1"/>
</dbReference>
<comment type="caution">
    <text evidence="2">The sequence shown here is derived from an EMBL/GenBank/DDBJ whole genome shotgun (WGS) entry which is preliminary data.</text>
</comment>
<accession>A0ABU7PB87</accession>
<feature type="compositionally biased region" description="Low complexity" evidence="1">
    <location>
        <begin position="43"/>
        <end position="58"/>
    </location>
</feature>
<reference evidence="2 3" key="1">
    <citation type="submission" date="2023-12" db="EMBL/GenBank/DDBJ databases">
        <title>Streptomyces sp. V4-01.</title>
        <authorList>
            <person name="Somphong A."/>
            <person name="Phongsopitanun W."/>
        </authorList>
    </citation>
    <scope>NUCLEOTIDE SEQUENCE [LARGE SCALE GENOMIC DNA]</scope>
    <source>
        <strain evidence="2 3">V4-01</strain>
    </source>
</reference>
<proteinExistence type="predicted"/>
<dbReference type="Proteomes" id="UP001344658">
    <property type="component" value="Unassembled WGS sequence"/>
</dbReference>
<keyword evidence="3" id="KW-1185">Reference proteome</keyword>
<sequence>MLDALAPLELTEQEIAEALWLASHVRGLGQEEPPPIAAPAGDTTAPALPPSAALPRTARTPRRPQDGRDRVPVFTARGRAPGDRSRTADVPSGTVPVPLPPSAVARDVTRALRSLRRPLAAPRANAGLDEARTVEAAARTGILWPVPLPARSRRMDVEVVTDTSVSMEMWTGLDADLRAGLRGSDAVGRVRAWWLESRDGLPLLRARGSVGRGPRPLRRIGDSSGRSVVLVVTDGVSRLWRDAGTAALLDLAGRCPVAVVEPLPSRMWRRTALGPRSEEVAAVPALAGGMRLRTTAAGRAGPAVPVLEPERGPLAEWAALAAGASRTAEMIVLTAPPRRAVELVDDSREPQLTGRQRVQRFRATASMTACDVAVALSVVPLSMPVMQAAVSVTVPGARPAHLAEVITGGLMHLDAAGRARGAAPSFQWMPGVREELGRLVTRGHEPEMVAALSSYLDRNLGIQTGSRQFEAIIALPGPGSGNSVTEGQPFAYILPETTRRILDRLPGYDTVRSGSRQQAEIIFRDRALDLARRVEAGDRGAEIDEAIRNLRQAGGGFAPDGPRSWETVSALAKLLLLRFQATRPEAGGGVAALDDLDEAVFLLREATTAEITSGERLAEGLSLLGECLTARYEVTASPEYLDDAVRTFRAALTAGDAADGARARRQTALAGVLLRHYELSGSSLSVFEAVDLLAAVLDRGELGESERFEAELTLARSLDLLSRDTRTPEDLDEADRQWVTVAGRAGAASPRTRDTVRTALAARITFLRRTGRSARTGPLISALEGLGPREGEGDG</sequence>
<protein>
    <submittedName>
        <fullName evidence="2">SAV_2336 N-terminal domain-related protein</fullName>
    </submittedName>
</protein>
<evidence type="ECO:0000313" key="2">
    <source>
        <dbReference type="EMBL" id="MEE4543078.1"/>
    </source>
</evidence>
<dbReference type="EMBL" id="JAZEWV010000009">
    <property type="protein sequence ID" value="MEE4543078.1"/>
    <property type="molecule type" value="Genomic_DNA"/>
</dbReference>
<name>A0ABU7PB87_9ACTN</name>
<feature type="region of interest" description="Disordered" evidence="1">
    <location>
        <begin position="30"/>
        <end position="101"/>
    </location>
</feature>
<dbReference type="InterPro" id="IPR047738">
    <property type="entry name" value="SAV_2336-like_N"/>
</dbReference>
<organism evidence="2 3">
    <name type="scientific">Actinacidiphila polyblastidii</name>
    <dbReference type="NCBI Taxonomy" id="3110430"/>
    <lineage>
        <taxon>Bacteria</taxon>
        <taxon>Bacillati</taxon>
        <taxon>Actinomycetota</taxon>
        <taxon>Actinomycetes</taxon>
        <taxon>Kitasatosporales</taxon>
        <taxon>Streptomycetaceae</taxon>
        <taxon>Actinacidiphila</taxon>
    </lineage>
</organism>
<gene>
    <name evidence="2" type="ORF">V2S66_14005</name>
</gene>
<evidence type="ECO:0000256" key="1">
    <source>
        <dbReference type="SAM" id="MobiDB-lite"/>
    </source>
</evidence>
<dbReference type="RefSeq" id="WP_330795191.1">
    <property type="nucleotide sequence ID" value="NZ_JAZEWV010000009.1"/>
</dbReference>